<reference evidence="13 14" key="1">
    <citation type="submission" date="2016-03" db="EMBL/GenBank/DDBJ databases">
        <authorList>
            <person name="Devillers H."/>
        </authorList>
    </citation>
    <scope>NUCLEOTIDE SEQUENCE [LARGE SCALE GENOMIC DNA]</scope>
    <source>
        <strain evidence="13">CBS 11717</strain>
    </source>
</reference>
<evidence type="ECO:0000256" key="9">
    <source>
        <dbReference type="ARBA" id="ARBA00031904"/>
    </source>
</evidence>
<evidence type="ECO:0000256" key="1">
    <source>
        <dbReference type="ARBA" id="ARBA00001000"/>
    </source>
</evidence>
<dbReference type="STRING" id="1230905.A0A1G4KAZ3"/>
<dbReference type="GO" id="GO:0008153">
    <property type="term" value="P:4-aminobenzoate biosynthetic process"/>
    <property type="evidence" value="ECO:0007669"/>
    <property type="project" value="TreeGrafter"/>
</dbReference>
<dbReference type="NCBIfam" id="TIGR00566">
    <property type="entry name" value="trpG_papA"/>
    <property type="match status" value="1"/>
</dbReference>
<gene>
    <name evidence="13" type="ORF">LAMI_0G11518G</name>
</gene>
<dbReference type="UniPathway" id="UPA00077">
    <property type="reaction ID" value="UER00149"/>
</dbReference>
<dbReference type="GO" id="GO:0046820">
    <property type="term" value="F:4-amino-4-deoxychorismate synthase activity"/>
    <property type="evidence" value="ECO:0007669"/>
    <property type="project" value="UniProtKB-EC"/>
</dbReference>
<evidence type="ECO:0000313" key="14">
    <source>
        <dbReference type="Proteomes" id="UP000191024"/>
    </source>
</evidence>
<dbReference type="AlphaFoldDB" id="A0A1G4KAZ3"/>
<keyword evidence="5" id="KW-0808">Transferase</keyword>
<evidence type="ECO:0000256" key="2">
    <source>
        <dbReference type="ARBA" id="ARBA00005009"/>
    </source>
</evidence>
<dbReference type="InterPro" id="IPR017926">
    <property type="entry name" value="GATASE"/>
</dbReference>
<evidence type="ECO:0000256" key="3">
    <source>
        <dbReference type="ARBA" id="ARBA00005970"/>
    </source>
</evidence>
<dbReference type="PROSITE" id="PS51273">
    <property type="entry name" value="GATASE_TYPE_1"/>
    <property type="match status" value="1"/>
</dbReference>
<comment type="pathway">
    <text evidence="2">Cofactor biosynthesis; tetrahydrofolate biosynthesis; 4-aminobenzoate from chorismate: step 1/2.</text>
</comment>
<dbReference type="SUPFAM" id="SSF56322">
    <property type="entry name" value="ADC synthase"/>
    <property type="match status" value="1"/>
</dbReference>
<accession>A0A1G4KAZ3</accession>
<feature type="domain" description="Chorismate-utilising enzyme C-terminal" evidence="11">
    <location>
        <begin position="464"/>
        <end position="735"/>
    </location>
</feature>
<sequence length="745" mass="84686">MGFNVLFIDSYDSFTYNLVNLIQAQNEDIRITVIHNDTFGKFEDLKKYLVAFHCIVVGPGPGNPNNGVSDIGLLVDMFNGELDVPVLGICLGFQIMCRAAGARIEQLHEIKHGQVYDINLRKNAGQLFEEYPESFKSVRYHSLHAVGATEKLIPLCETQDENGHVLMGAQYAGKPFYGVQYHPESCCSELGGQLIRNFLKLANKYNAQCRSRSALLPDGSNKIKEILSLLDKKIDKRSLYRKQELHEKPIFVEELKAEVKAEVHVVCDRLKRHFFLMTSAVTDSERGKWSIIALPDAKSTVFTYFEQLQQTVVHHWRDKDVSPEAFEKAVLFENPIRGLQRYHEDKRQFWCRIGGFMQERMIANNPELPFIGGLVGILGYEMGQYTRNKDTAKLRPDAKLVYIENCVLFNHFENTWHLISQKNDFPEDVRQVIAEAVDRCEETRPTFDELPAGITYDIKLPTYEAYAEAFEKSQKYLHNGDSYEVCLTTQTTVKPSKPVKPWRIFQSLAERNPAPFASFFDFSDLSEEYNSVCFISSSPERFIKWSRDDCELRPIKGTVSKNVYSTLEEAALVLKTPKEFGENLMILDLIRNDLYQLLDDVVVDALMSIEEYKTVYQLVSVVKGRGLRLSKFSGIDLLVHSLPAGSMTGAPKKITVELLQQEIESDLNKHINSAGVRGLYSGVTGYLSCNDNADWSVNIRCLYSYDNAKTWNLGAGGAITVLSTLEGEWDEMRTKLESALQIFLD</sequence>
<dbReference type="SUPFAM" id="SSF52317">
    <property type="entry name" value="Class I glutamine amidotransferase-like"/>
    <property type="match status" value="1"/>
</dbReference>
<dbReference type="InterPro" id="IPR010117">
    <property type="entry name" value="PabB_fungal"/>
</dbReference>
<dbReference type="Pfam" id="PF00117">
    <property type="entry name" value="GATase"/>
    <property type="match status" value="1"/>
</dbReference>
<evidence type="ECO:0000259" key="10">
    <source>
        <dbReference type="Pfam" id="PF00117"/>
    </source>
</evidence>
<dbReference type="PANTHER" id="PTHR11236:SF18">
    <property type="entry name" value="AMINODEOXYCHORISMATE SYNTHASE"/>
    <property type="match status" value="1"/>
</dbReference>
<evidence type="ECO:0000256" key="4">
    <source>
        <dbReference type="ARBA" id="ARBA00013139"/>
    </source>
</evidence>
<comment type="similarity">
    <text evidence="3">In the C-terminal section; belongs to the anthranilate synthase component I family.</text>
</comment>
<dbReference type="InterPro" id="IPR006805">
    <property type="entry name" value="Anth_synth_I_N"/>
</dbReference>
<evidence type="ECO:0000256" key="5">
    <source>
        <dbReference type="ARBA" id="ARBA00022679"/>
    </source>
</evidence>
<dbReference type="EC" id="2.6.1.85" evidence="4"/>
<comment type="catalytic activity">
    <reaction evidence="1">
        <text>chorismate + L-glutamine = 4-amino-4-deoxychorismate + L-glutamate</text>
        <dbReference type="Rhea" id="RHEA:11672"/>
        <dbReference type="ChEBI" id="CHEBI:29748"/>
        <dbReference type="ChEBI" id="CHEBI:29985"/>
        <dbReference type="ChEBI" id="CHEBI:58359"/>
        <dbReference type="ChEBI" id="CHEBI:58406"/>
        <dbReference type="EC" id="2.6.1.85"/>
    </reaction>
</comment>
<name>A0A1G4KAZ3_9SACH</name>
<dbReference type="Gene3D" id="3.60.120.10">
    <property type="entry name" value="Anthranilate synthase"/>
    <property type="match status" value="1"/>
</dbReference>
<dbReference type="InterPro" id="IPR015890">
    <property type="entry name" value="Chorismate_C"/>
</dbReference>
<evidence type="ECO:0000256" key="8">
    <source>
        <dbReference type="ARBA" id="ARBA00031329"/>
    </source>
</evidence>
<evidence type="ECO:0000256" key="6">
    <source>
        <dbReference type="ARBA" id="ARBA00022909"/>
    </source>
</evidence>
<evidence type="ECO:0000259" key="11">
    <source>
        <dbReference type="Pfam" id="PF00425"/>
    </source>
</evidence>
<dbReference type="InterPro" id="IPR029062">
    <property type="entry name" value="Class_I_gatase-like"/>
</dbReference>
<dbReference type="GO" id="GO:0005737">
    <property type="term" value="C:cytoplasm"/>
    <property type="evidence" value="ECO:0007669"/>
    <property type="project" value="TreeGrafter"/>
</dbReference>
<dbReference type="PRINTS" id="PR00096">
    <property type="entry name" value="GATASE"/>
</dbReference>
<dbReference type="GO" id="GO:0046656">
    <property type="term" value="P:folic acid biosynthetic process"/>
    <property type="evidence" value="ECO:0007669"/>
    <property type="project" value="UniProtKB-KW"/>
</dbReference>
<dbReference type="PRINTS" id="PR00097">
    <property type="entry name" value="ANTSNTHASEII"/>
</dbReference>
<dbReference type="InterPro" id="IPR005801">
    <property type="entry name" value="ADC_synthase"/>
</dbReference>
<feature type="domain" description="Glutamine amidotransferase" evidence="10">
    <location>
        <begin position="7"/>
        <end position="199"/>
    </location>
</feature>
<organism evidence="13 14">
    <name type="scientific">Lachancea mirantina</name>
    <dbReference type="NCBI Taxonomy" id="1230905"/>
    <lineage>
        <taxon>Eukaryota</taxon>
        <taxon>Fungi</taxon>
        <taxon>Dikarya</taxon>
        <taxon>Ascomycota</taxon>
        <taxon>Saccharomycotina</taxon>
        <taxon>Saccharomycetes</taxon>
        <taxon>Saccharomycetales</taxon>
        <taxon>Saccharomycetaceae</taxon>
        <taxon>Lachancea</taxon>
    </lineage>
</organism>
<dbReference type="PANTHER" id="PTHR11236">
    <property type="entry name" value="AMINOBENZOATE/ANTHRANILATE SYNTHASE"/>
    <property type="match status" value="1"/>
</dbReference>
<dbReference type="Pfam" id="PF04715">
    <property type="entry name" value="Anth_synt_I_N"/>
    <property type="match status" value="1"/>
</dbReference>
<proteinExistence type="inferred from homology"/>
<dbReference type="EMBL" id="LT598469">
    <property type="protein sequence ID" value="SCV01439.1"/>
    <property type="molecule type" value="Genomic_DNA"/>
</dbReference>
<keyword evidence="6" id="KW-0289">Folate biosynthesis</keyword>
<keyword evidence="14" id="KW-1185">Reference proteome</keyword>
<keyword evidence="7" id="KW-0315">Glutamine amidotransferase</keyword>
<dbReference type="InterPro" id="IPR006221">
    <property type="entry name" value="TrpG/PapA_dom"/>
</dbReference>
<dbReference type="OrthoDB" id="64220at2759"/>
<dbReference type="GO" id="GO:0000162">
    <property type="term" value="P:L-tryptophan biosynthetic process"/>
    <property type="evidence" value="ECO:0007669"/>
    <property type="project" value="TreeGrafter"/>
</dbReference>
<evidence type="ECO:0000256" key="7">
    <source>
        <dbReference type="ARBA" id="ARBA00022962"/>
    </source>
</evidence>
<dbReference type="GO" id="GO:0046654">
    <property type="term" value="P:tetrahydrofolate biosynthetic process"/>
    <property type="evidence" value="ECO:0007669"/>
    <property type="project" value="UniProtKB-UniPathway"/>
</dbReference>
<evidence type="ECO:0000259" key="12">
    <source>
        <dbReference type="Pfam" id="PF04715"/>
    </source>
</evidence>
<dbReference type="NCBIfam" id="TIGR01823">
    <property type="entry name" value="PabB-fungal"/>
    <property type="match status" value="1"/>
</dbReference>
<evidence type="ECO:0000313" key="13">
    <source>
        <dbReference type="EMBL" id="SCV01439.1"/>
    </source>
</evidence>
<dbReference type="Gene3D" id="3.40.50.880">
    <property type="match status" value="1"/>
</dbReference>
<protein>
    <recommendedName>
        <fullName evidence="4">aminodeoxychorismate synthase</fullName>
        <ecNumber evidence="4">2.6.1.85</ecNumber>
    </recommendedName>
    <alternativeName>
        <fullName evidence="8">Para-aminobenzoate synthase</fullName>
    </alternativeName>
    <alternativeName>
        <fullName evidence="9">p-aminobenzoic acid synthase</fullName>
    </alternativeName>
</protein>
<dbReference type="Proteomes" id="UP000191024">
    <property type="component" value="Chromosome G"/>
</dbReference>
<dbReference type="Pfam" id="PF00425">
    <property type="entry name" value="Chorismate_bind"/>
    <property type="match status" value="1"/>
</dbReference>
<dbReference type="InterPro" id="IPR019999">
    <property type="entry name" value="Anth_synth_I-like"/>
</dbReference>
<dbReference type="CDD" id="cd01743">
    <property type="entry name" value="GATase1_Anthranilate_Synthase"/>
    <property type="match status" value="1"/>
</dbReference>
<feature type="domain" description="Anthranilate synthase component I N-terminal" evidence="12">
    <location>
        <begin position="265"/>
        <end position="418"/>
    </location>
</feature>